<dbReference type="EMBL" id="OV121134">
    <property type="protein sequence ID" value="CAH0553897.1"/>
    <property type="molecule type" value="Genomic_DNA"/>
</dbReference>
<dbReference type="CDD" id="cd23992">
    <property type="entry name" value="PBP_GOBP"/>
    <property type="match status" value="1"/>
</dbReference>
<dbReference type="Proteomes" id="UP001154078">
    <property type="component" value="Chromosome 3"/>
</dbReference>
<protein>
    <submittedName>
        <fullName evidence="2">Uncharacterized protein</fullName>
    </submittedName>
</protein>
<dbReference type="GO" id="GO:0005549">
    <property type="term" value="F:odorant binding"/>
    <property type="evidence" value="ECO:0007669"/>
    <property type="project" value="InterPro"/>
</dbReference>
<dbReference type="Gene3D" id="1.10.238.20">
    <property type="entry name" value="Pheromone/general odorant binding protein domain"/>
    <property type="match status" value="1"/>
</dbReference>
<dbReference type="Pfam" id="PF01395">
    <property type="entry name" value="PBP_GOBP"/>
    <property type="match status" value="1"/>
</dbReference>
<feature type="signal peptide" evidence="1">
    <location>
        <begin position="1"/>
        <end position="16"/>
    </location>
</feature>
<proteinExistence type="predicted"/>
<dbReference type="OrthoDB" id="6705037at2759"/>
<dbReference type="SUPFAM" id="SSF47565">
    <property type="entry name" value="Insect pheromone/odorant-binding proteins"/>
    <property type="match status" value="1"/>
</dbReference>
<gene>
    <name evidence="2" type="ORF">MELIAE_LOCUS5786</name>
</gene>
<keyword evidence="3" id="KW-1185">Reference proteome</keyword>
<organism evidence="2 3">
    <name type="scientific">Brassicogethes aeneus</name>
    <name type="common">Rape pollen beetle</name>
    <name type="synonym">Meligethes aeneus</name>
    <dbReference type="NCBI Taxonomy" id="1431903"/>
    <lineage>
        <taxon>Eukaryota</taxon>
        <taxon>Metazoa</taxon>
        <taxon>Ecdysozoa</taxon>
        <taxon>Arthropoda</taxon>
        <taxon>Hexapoda</taxon>
        <taxon>Insecta</taxon>
        <taxon>Pterygota</taxon>
        <taxon>Neoptera</taxon>
        <taxon>Endopterygota</taxon>
        <taxon>Coleoptera</taxon>
        <taxon>Polyphaga</taxon>
        <taxon>Cucujiformia</taxon>
        <taxon>Nitidulidae</taxon>
        <taxon>Meligethinae</taxon>
        <taxon>Brassicogethes</taxon>
    </lineage>
</organism>
<reference evidence="2" key="1">
    <citation type="submission" date="2021-12" db="EMBL/GenBank/DDBJ databases">
        <authorList>
            <person name="King R."/>
        </authorList>
    </citation>
    <scope>NUCLEOTIDE SEQUENCE</scope>
</reference>
<sequence length="141" mass="16172">MKVILITSALFIVALAAPNGLTLEQKAMKCQEPGPIDKDLMKKMFRGIFTEDDNFKNYVLCMLKLEDFITADGKLNEEYMTSVWAKRFNEDTQEKLHKCLVNKDTAVETSWALVKCLYTVQEQLNVFCTVIEYEHYVGCAV</sequence>
<accession>A0A9P0B3A1</accession>
<keyword evidence="1" id="KW-0732">Signal</keyword>
<dbReference type="InterPro" id="IPR006170">
    <property type="entry name" value="PBP/GOBP"/>
</dbReference>
<feature type="chain" id="PRO_5040435165" evidence="1">
    <location>
        <begin position="17"/>
        <end position="141"/>
    </location>
</feature>
<evidence type="ECO:0000313" key="3">
    <source>
        <dbReference type="Proteomes" id="UP001154078"/>
    </source>
</evidence>
<evidence type="ECO:0000256" key="1">
    <source>
        <dbReference type="SAM" id="SignalP"/>
    </source>
</evidence>
<dbReference type="InterPro" id="IPR036728">
    <property type="entry name" value="PBP_GOBP_sf"/>
</dbReference>
<evidence type="ECO:0000313" key="2">
    <source>
        <dbReference type="EMBL" id="CAH0553897.1"/>
    </source>
</evidence>
<dbReference type="AlphaFoldDB" id="A0A9P0B3A1"/>
<name>A0A9P0B3A1_BRAAE</name>